<organism evidence="3 4">
    <name type="scientific">Halorarum salinum</name>
    <dbReference type="NCBI Taxonomy" id="2743089"/>
    <lineage>
        <taxon>Archaea</taxon>
        <taxon>Methanobacteriati</taxon>
        <taxon>Methanobacteriota</taxon>
        <taxon>Stenosarchaea group</taxon>
        <taxon>Halobacteria</taxon>
        <taxon>Halobacteriales</taxon>
        <taxon>Haloferacaceae</taxon>
        <taxon>Halorarum</taxon>
    </lineage>
</organism>
<reference evidence="3 4" key="1">
    <citation type="submission" date="2020-06" db="EMBL/GenBank/DDBJ databases">
        <title>NJ-3-1, isolated from saline soil.</title>
        <authorList>
            <person name="Cui H.L."/>
            <person name="Shi X."/>
        </authorList>
    </citation>
    <scope>NUCLEOTIDE SEQUENCE [LARGE SCALE GENOMIC DNA]</scope>
    <source>
        <strain evidence="3 4">NJ-3-1</strain>
    </source>
</reference>
<dbReference type="AlphaFoldDB" id="A0A7D5QAJ2"/>
<dbReference type="InterPro" id="IPR036390">
    <property type="entry name" value="WH_DNA-bd_sf"/>
</dbReference>
<dbReference type="KEGG" id="halu:HUG12_07060"/>
<dbReference type="SUPFAM" id="SSF46785">
    <property type="entry name" value="Winged helix' DNA-binding domain"/>
    <property type="match status" value="1"/>
</dbReference>
<dbReference type="InterPro" id="IPR011991">
    <property type="entry name" value="ArsR-like_HTH"/>
</dbReference>
<dbReference type="RefSeq" id="WP_179268084.1">
    <property type="nucleotide sequence ID" value="NZ_CP058579.1"/>
</dbReference>
<dbReference type="CDD" id="cd00090">
    <property type="entry name" value="HTH_ARSR"/>
    <property type="match status" value="1"/>
</dbReference>
<feature type="domain" description="HVO-A0261-like N-terminal" evidence="2">
    <location>
        <begin position="13"/>
        <end position="85"/>
    </location>
</feature>
<evidence type="ECO:0000259" key="2">
    <source>
        <dbReference type="Pfam" id="PF25213"/>
    </source>
</evidence>
<dbReference type="Gene3D" id="1.10.10.10">
    <property type="entry name" value="Winged helix-like DNA-binding domain superfamily/Winged helix DNA-binding domain"/>
    <property type="match status" value="1"/>
</dbReference>
<dbReference type="InterPro" id="IPR036388">
    <property type="entry name" value="WH-like_DNA-bd_sf"/>
</dbReference>
<dbReference type="GeneID" id="56037205"/>
<feature type="domain" description="Methanogenesis regulatory protein FilR1 middle" evidence="1">
    <location>
        <begin position="121"/>
        <end position="248"/>
    </location>
</feature>
<keyword evidence="4" id="KW-1185">Reference proteome</keyword>
<name>A0A7D5QAJ2_9EURY</name>
<evidence type="ECO:0000313" key="4">
    <source>
        <dbReference type="Proteomes" id="UP000509626"/>
    </source>
</evidence>
<dbReference type="InterPro" id="IPR057527">
    <property type="entry name" value="HVO_A0261-like_N"/>
</dbReference>
<sequence>MSSPDAAEVAPVLARRRECLRALTDGPVRKRDLVDSLDMPRTTLDRAVRELTEAGLVERVSGAVRATGFGREALAAADEYRDTLDGLADASPLLDALPAATPLGAAFLRGARVSVATPPAPDRVVDDLFDSVADADSVRGVAPAALAGHMASFREHASSDGAVPELHVTPAVLRQVVEVRGGAAVESLRRGELDLLSGPVPFDFGLWLADDAEAGVVVYTDTGIRGVAVNDAGEALAWAREQYERVAERGEAVAPEHVADMLDEDRHGASPE</sequence>
<dbReference type="InterPro" id="IPR013561">
    <property type="entry name" value="FilR1_middle_dom"/>
</dbReference>
<accession>A0A7D5QAJ2</accession>
<protein>
    <submittedName>
        <fullName evidence="3">Winged helix-turn-helix transcriptional regulator</fullName>
    </submittedName>
</protein>
<evidence type="ECO:0000313" key="3">
    <source>
        <dbReference type="EMBL" id="QLG61499.1"/>
    </source>
</evidence>
<dbReference type="OrthoDB" id="11410at2157"/>
<dbReference type="Pfam" id="PF25213">
    <property type="entry name" value="HVO_A0261_N"/>
    <property type="match status" value="1"/>
</dbReference>
<dbReference type="Pfam" id="PF08350">
    <property type="entry name" value="FilR1_middle"/>
    <property type="match status" value="1"/>
</dbReference>
<proteinExistence type="predicted"/>
<dbReference type="Proteomes" id="UP000509626">
    <property type="component" value="Chromosome"/>
</dbReference>
<gene>
    <name evidence="3" type="ORF">HUG12_07060</name>
</gene>
<dbReference type="EMBL" id="CP058579">
    <property type="protein sequence ID" value="QLG61499.1"/>
    <property type="molecule type" value="Genomic_DNA"/>
</dbReference>
<evidence type="ECO:0000259" key="1">
    <source>
        <dbReference type="Pfam" id="PF08350"/>
    </source>
</evidence>